<dbReference type="PANTHER" id="PTHR43707">
    <property type="entry name" value="HISTIDYL-TRNA SYNTHETASE"/>
    <property type="match status" value="1"/>
</dbReference>
<keyword evidence="6 10" id="KW-0963">Cytoplasm</keyword>
<proteinExistence type="inferred from homology"/>
<feature type="binding site" evidence="11">
    <location>
        <position position="114"/>
    </location>
    <ligand>
        <name>L-histidine</name>
        <dbReference type="ChEBI" id="CHEBI:57595"/>
    </ligand>
</feature>
<comment type="function">
    <text evidence="9 10">Required for the first step of histidine biosynthesis. May allow the feedback regulation of ATP phosphoribosyltransferase activity by histidine.</text>
</comment>
<dbReference type="GO" id="GO:0006427">
    <property type="term" value="P:histidyl-tRNA aminoacylation"/>
    <property type="evidence" value="ECO:0007669"/>
    <property type="project" value="TreeGrafter"/>
</dbReference>
<dbReference type="Proteomes" id="UP000002420">
    <property type="component" value="Chromosome"/>
</dbReference>
<evidence type="ECO:0000256" key="10">
    <source>
        <dbReference type="HAMAP-Rule" id="MF_00125"/>
    </source>
</evidence>
<dbReference type="OrthoDB" id="9800814at2"/>
<dbReference type="InterPro" id="IPR045864">
    <property type="entry name" value="aa-tRNA-synth_II/BPL/LPL"/>
</dbReference>
<name>B3EAS5_TRIL1</name>
<dbReference type="CDD" id="cd00773">
    <property type="entry name" value="HisRS-like_core"/>
    <property type="match status" value="1"/>
</dbReference>
<dbReference type="RefSeq" id="WP_012471282.1">
    <property type="nucleotide sequence ID" value="NC_010814.1"/>
</dbReference>
<dbReference type="KEGG" id="glo:Glov_3252"/>
<dbReference type="SUPFAM" id="SSF52954">
    <property type="entry name" value="Class II aaRS ABD-related"/>
    <property type="match status" value="1"/>
</dbReference>
<dbReference type="PANTHER" id="PTHR43707:SF6">
    <property type="entry name" value="ATP PHOSPHORIBOSYLTRANSFERASE REGULATORY SUBUNIT"/>
    <property type="match status" value="1"/>
</dbReference>
<dbReference type="InterPro" id="IPR041715">
    <property type="entry name" value="HisRS-like_core"/>
</dbReference>
<dbReference type="InterPro" id="IPR004516">
    <property type="entry name" value="HisRS/HisZ"/>
</dbReference>
<comment type="subunit">
    <text evidence="10">Heteromultimer composed of HisG and HisZ subunits.</text>
</comment>
<keyword evidence="7 10" id="KW-0028">Amino-acid biosynthesis</keyword>
<dbReference type="NCBIfam" id="TIGR00443">
    <property type="entry name" value="hisZ_biosyn_reg"/>
    <property type="match status" value="1"/>
</dbReference>
<evidence type="ECO:0000313" key="13">
    <source>
        <dbReference type="EMBL" id="ACD96958.1"/>
    </source>
</evidence>
<evidence type="ECO:0000256" key="5">
    <source>
        <dbReference type="ARBA" id="ARBA00020397"/>
    </source>
</evidence>
<evidence type="ECO:0000259" key="12">
    <source>
        <dbReference type="PROSITE" id="PS50862"/>
    </source>
</evidence>
<dbReference type="GO" id="GO:0005737">
    <property type="term" value="C:cytoplasm"/>
    <property type="evidence" value="ECO:0007669"/>
    <property type="project" value="UniProtKB-SubCell"/>
</dbReference>
<dbReference type="Gene3D" id="3.40.50.800">
    <property type="entry name" value="Anticodon-binding domain"/>
    <property type="match status" value="1"/>
</dbReference>
<dbReference type="InterPro" id="IPR004517">
    <property type="entry name" value="HisZ"/>
</dbReference>
<evidence type="ECO:0000256" key="4">
    <source>
        <dbReference type="ARBA" id="ARBA00011738"/>
    </source>
</evidence>
<evidence type="ECO:0000256" key="9">
    <source>
        <dbReference type="ARBA" id="ARBA00025246"/>
    </source>
</evidence>
<dbReference type="InterPro" id="IPR006195">
    <property type="entry name" value="aa-tRNA-synth_II"/>
</dbReference>
<comment type="subcellular location">
    <subcellularLocation>
        <location evidence="1 10">Cytoplasm</location>
    </subcellularLocation>
</comment>
<feature type="domain" description="Aminoacyl-transfer RNA synthetases class-II family profile" evidence="12">
    <location>
        <begin position="26"/>
        <end position="356"/>
    </location>
</feature>
<sequence>MESTFIDTSLPRGVADYLPGRAARLSELEQQVLHVATAWGFQQILPPALEFEDVLAIGMGEGLRSRTFRFDDWQSGRLLAIPPDITPQIARIVATRMKGQLLPYRISYAGRVLRHAELQSGRNREIMQAGVELIGLDSPEADAEMVAMAVEVMKAAKLRDFKVDLGQVGFCQGVFAASGLHGEPLRLVREAVSLKDVSAVKMLLMRYPVAADSHQELISLTRLFGGSEVLVEAARVVHNVRSRAALQNIAEVVQILAMHGVEDCLSIDLGETRGLDYHTGLTFEGFVPGIGEAVFSGGRYDDLIGRYGFDAPATGFTCNLFSLMQALELQGTRQHEQRDLLVFNGADDRSEALELSRELRQRGYAVARDIIKRDLDASLCYAAEAGIRAVLVIGNNQDTQSTYQLIQATDRAEQGITREQLWQLFPSRS</sequence>
<dbReference type="UniPathway" id="UPA00031">
    <property type="reaction ID" value="UER00006"/>
</dbReference>
<comment type="similarity">
    <text evidence="3 10">Belongs to the class-II aminoacyl-tRNA synthetase family. HisZ subfamily.</text>
</comment>
<dbReference type="PIRSF" id="PIRSF001549">
    <property type="entry name" value="His-tRNA_synth"/>
    <property type="match status" value="1"/>
</dbReference>
<accession>B3EAS5</accession>
<comment type="subunit">
    <text evidence="4">Homodimer.</text>
</comment>
<dbReference type="NCBIfam" id="NF008942">
    <property type="entry name" value="PRK12292.2-5"/>
    <property type="match status" value="1"/>
</dbReference>
<feature type="binding site" evidence="11">
    <location>
        <position position="132"/>
    </location>
    <ligand>
        <name>L-histidine</name>
        <dbReference type="ChEBI" id="CHEBI:57595"/>
    </ligand>
</feature>
<evidence type="ECO:0000313" key="14">
    <source>
        <dbReference type="Proteomes" id="UP000002420"/>
    </source>
</evidence>
<evidence type="ECO:0000256" key="8">
    <source>
        <dbReference type="ARBA" id="ARBA00023102"/>
    </source>
</evidence>
<dbReference type="GO" id="GO:0004821">
    <property type="term" value="F:histidine-tRNA ligase activity"/>
    <property type="evidence" value="ECO:0007669"/>
    <property type="project" value="TreeGrafter"/>
</dbReference>
<protein>
    <recommendedName>
        <fullName evidence="5 10">ATP phosphoribosyltransferase regulatory subunit</fullName>
    </recommendedName>
</protein>
<reference evidence="13 14" key="1">
    <citation type="submission" date="2008-05" db="EMBL/GenBank/DDBJ databases">
        <title>Complete sequence of chromosome of Geobacter lovleyi SZ.</title>
        <authorList>
            <consortium name="US DOE Joint Genome Institute"/>
            <person name="Lucas S."/>
            <person name="Copeland A."/>
            <person name="Lapidus A."/>
            <person name="Glavina del Rio T."/>
            <person name="Dalin E."/>
            <person name="Tice H."/>
            <person name="Bruce D."/>
            <person name="Goodwin L."/>
            <person name="Pitluck S."/>
            <person name="Chertkov O."/>
            <person name="Meincke L."/>
            <person name="Brettin T."/>
            <person name="Detter J.C."/>
            <person name="Han C."/>
            <person name="Tapia R."/>
            <person name="Kuske C.R."/>
            <person name="Schmutz J."/>
            <person name="Larimer F."/>
            <person name="Land M."/>
            <person name="Hauser L."/>
            <person name="Kyrpides N."/>
            <person name="Mikhailova N."/>
            <person name="Sung Y."/>
            <person name="Fletcher K.E."/>
            <person name="Ritalahti K.M."/>
            <person name="Loeffler F.E."/>
            <person name="Richardson P."/>
        </authorList>
    </citation>
    <scope>NUCLEOTIDE SEQUENCE [LARGE SCALE GENOMIC DNA]</scope>
    <source>
        <strain evidence="14">ATCC BAA-1151 / DSM 17278 / SZ</strain>
    </source>
</reference>
<comment type="miscellaneous">
    <text evidence="10">This function is generally fulfilled by the C-terminal part of HisG, which is missing in some bacteria such as this one.</text>
</comment>
<evidence type="ECO:0000256" key="7">
    <source>
        <dbReference type="ARBA" id="ARBA00022605"/>
    </source>
</evidence>
<evidence type="ECO:0000256" key="1">
    <source>
        <dbReference type="ARBA" id="ARBA00004496"/>
    </source>
</evidence>
<keyword evidence="13" id="KW-0436">Ligase</keyword>
<comment type="pathway">
    <text evidence="2 10">Amino-acid biosynthesis; L-histidine biosynthesis; L-histidine from 5-phospho-alpha-D-ribose 1-diphosphate: step 1/9.</text>
</comment>
<gene>
    <name evidence="10" type="primary">hisZ</name>
    <name evidence="13" type="ordered locus">Glov_3252</name>
</gene>
<feature type="binding site" evidence="11">
    <location>
        <position position="128"/>
    </location>
    <ligand>
        <name>L-histidine</name>
        <dbReference type="ChEBI" id="CHEBI:57595"/>
    </ligand>
</feature>
<dbReference type="PROSITE" id="PS50862">
    <property type="entry name" value="AA_TRNA_LIGASE_II"/>
    <property type="match status" value="1"/>
</dbReference>
<dbReference type="eggNOG" id="COG3705">
    <property type="taxonomic scope" value="Bacteria"/>
</dbReference>
<dbReference type="STRING" id="398767.Glov_3252"/>
<dbReference type="GO" id="GO:0000105">
    <property type="term" value="P:L-histidine biosynthetic process"/>
    <property type="evidence" value="ECO:0007669"/>
    <property type="project" value="UniProtKB-UniRule"/>
</dbReference>
<dbReference type="HAMAP" id="MF_00125">
    <property type="entry name" value="HisZ"/>
    <property type="match status" value="1"/>
</dbReference>
<dbReference type="InterPro" id="IPR036621">
    <property type="entry name" value="Anticodon-bd_dom_sf"/>
</dbReference>
<dbReference type="HOGENOM" id="CLU_025113_0_2_7"/>
<dbReference type="EMBL" id="CP001089">
    <property type="protein sequence ID" value="ACD96958.1"/>
    <property type="molecule type" value="Genomic_DNA"/>
</dbReference>
<dbReference type="Pfam" id="PF13393">
    <property type="entry name" value="tRNA-synt_His"/>
    <property type="match status" value="1"/>
</dbReference>
<dbReference type="Gene3D" id="3.30.930.10">
    <property type="entry name" value="Bira Bifunctional Protein, Domain 2"/>
    <property type="match status" value="1"/>
</dbReference>
<evidence type="ECO:0000256" key="11">
    <source>
        <dbReference type="PIRSR" id="PIRSR001549-1"/>
    </source>
</evidence>
<evidence type="ECO:0000256" key="6">
    <source>
        <dbReference type="ARBA" id="ARBA00022490"/>
    </source>
</evidence>
<evidence type="ECO:0000256" key="3">
    <source>
        <dbReference type="ARBA" id="ARBA00005539"/>
    </source>
</evidence>
<evidence type="ECO:0000256" key="2">
    <source>
        <dbReference type="ARBA" id="ARBA00004667"/>
    </source>
</evidence>
<feature type="binding site" evidence="11">
    <location>
        <begin position="84"/>
        <end position="86"/>
    </location>
    <ligand>
        <name>L-histidine</name>
        <dbReference type="ChEBI" id="CHEBI:57595"/>
    </ligand>
</feature>
<keyword evidence="14" id="KW-1185">Reference proteome</keyword>
<dbReference type="AlphaFoldDB" id="B3EAS5"/>
<keyword evidence="8 10" id="KW-0368">Histidine biosynthesis</keyword>
<feature type="binding site" evidence="11">
    <location>
        <position position="273"/>
    </location>
    <ligand>
        <name>L-histidine</name>
        <dbReference type="ChEBI" id="CHEBI:57595"/>
    </ligand>
</feature>
<organism evidence="13 14">
    <name type="scientific">Trichlorobacter lovleyi (strain ATCC BAA-1151 / DSM 17278 / SZ)</name>
    <name type="common">Geobacter lovleyi</name>
    <dbReference type="NCBI Taxonomy" id="398767"/>
    <lineage>
        <taxon>Bacteria</taxon>
        <taxon>Pseudomonadati</taxon>
        <taxon>Thermodesulfobacteriota</taxon>
        <taxon>Desulfuromonadia</taxon>
        <taxon>Geobacterales</taxon>
        <taxon>Geobacteraceae</taxon>
        <taxon>Trichlorobacter</taxon>
    </lineage>
</organism>
<dbReference type="SUPFAM" id="SSF55681">
    <property type="entry name" value="Class II aaRS and biotin synthetases"/>
    <property type="match status" value="1"/>
</dbReference>